<dbReference type="GO" id="GO:0006310">
    <property type="term" value="P:DNA recombination"/>
    <property type="evidence" value="ECO:0007669"/>
    <property type="project" value="InterPro"/>
</dbReference>
<evidence type="ECO:0000313" key="2">
    <source>
        <dbReference type="Proteomes" id="UP000077465"/>
    </source>
</evidence>
<dbReference type="GO" id="GO:0003677">
    <property type="term" value="F:DNA binding"/>
    <property type="evidence" value="ECO:0007669"/>
    <property type="project" value="InterPro"/>
</dbReference>
<evidence type="ECO:0000313" key="1">
    <source>
        <dbReference type="EMBL" id="AKG07033.1"/>
    </source>
</evidence>
<name>A0AAC8PU81_9GAMM</name>
<dbReference type="Proteomes" id="UP000077465">
    <property type="component" value="Chromosome"/>
</dbReference>
<dbReference type="EMBL" id="CP011376">
    <property type="protein sequence ID" value="AKG07033.1"/>
    <property type="molecule type" value="Genomic_DNA"/>
</dbReference>
<dbReference type="NCBIfam" id="TIGR01913">
    <property type="entry name" value="bet_lambda"/>
    <property type="match status" value="1"/>
</dbReference>
<gene>
    <name evidence="1" type="ORF">AAX06_01235</name>
</gene>
<dbReference type="Pfam" id="PF03837">
    <property type="entry name" value="RecT"/>
    <property type="match status" value="1"/>
</dbReference>
<organism evidence="1 2">
    <name type="scientific">Moraxella bovoculi</name>
    <dbReference type="NCBI Taxonomy" id="386891"/>
    <lineage>
        <taxon>Bacteria</taxon>
        <taxon>Pseudomonadati</taxon>
        <taxon>Pseudomonadota</taxon>
        <taxon>Gammaproteobacteria</taxon>
        <taxon>Moraxellales</taxon>
        <taxon>Moraxellaceae</taxon>
        <taxon>Moraxella</taxon>
    </lineage>
</organism>
<dbReference type="InterPro" id="IPR018330">
    <property type="entry name" value="RecT_fam"/>
</dbReference>
<dbReference type="RefSeq" id="WP_046695984.1">
    <property type="nucleotide sequence ID" value="NZ_CP011376.1"/>
</dbReference>
<dbReference type="InterPro" id="IPR010183">
    <property type="entry name" value="Phage_lambda_Bet"/>
</dbReference>
<proteinExistence type="predicted"/>
<dbReference type="AlphaFoldDB" id="A0AAC8PU81"/>
<reference evidence="1 2" key="1">
    <citation type="submission" date="2015-05" db="EMBL/GenBank/DDBJ databases">
        <authorList>
            <person name="Dickey A."/>
            <person name="Clawson M."/>
            <person name="Bono J."/>
            <person name="Loy J.D."/>
        </authorList>
    </citation>
    <scope>NUCLEOTIDE SEQUENCE [LARGE SCALE GENOMIC DNA]</scope>
    <source>
        <strain evidence="1 2">22581</strain>
    </source>
</reference>
<sequence length="256" mass="29029">MSNIVSVQIENLAKNLNMQGVDEQHLKHTLTNTVFKGATEEQLVSLMIVANQYKLNPFTKEIYAFASKGGITPIVSVDGWARIINNNPLTDGIQFEQDDVSCTCKLYRKDRTHPTVVTEYLEECQGELKDKYGNITPWGKYPKRMLRHKALIQCARVAFGFSGIYDEDEAKRIEGDFVQAKAEPKVIDHEYDAFYAEYHPMLELAAKRGTDALQDAFVGLPNSSHKKRLWSENGVSLKELAQSYDVQDVAYEEVVE</sequence>
<accession>A0AAC8PU81</accession>
<protein>
    <submittedName>
        <fullName evidence="1">Recombinase</fullName>
    </submittedName>
</protein>